<keyword evidence="1" id="KW-1185">Reference proteome</keyword>
<accession>A0A915JMG6</accession>
<dbReference type="Proteomes" id="UP000887565">
    <property type="component" value="Unplaced"/>
</dbReference>
<protein>
    <submittedName>
        <fullName evidence="2">Uncharacterized protein</fullName>
    </submittedName>
</protein>
<organism evidence="1 2">
    <name type="scientific">Romanomermis culicivorax</name>
    <name type="common">Nematode worm</name>
    <dbReference type="NCBI Taxonomy" id="13658"/>
    <lineage>
        <taxon>Eukaryota</taxon>
        <taxon>Metazoa</taxon>
        <taxon>Ecdysozoa</taxon>
        <taxon>Nematoda</taxon>
        <taxon>Enoplea</taxon>
        <taxon>Dorylaimia</taxon>
        <taxon>Mermithida</taxon>
        <taxon>Mermithoidea</taxon>
        <taxon>Mermithidae</taxon>
        <taxon>Romanomermis</taxon>
    </lineage>
</organism>
<evidence type="ECO:0000313" key="1">
    <source>
        <dbReference type="Proteomes" id="UP000887565"/>
    </source>
</evidence>
<reference evidence="2" key="1">
    <citation type="submission" date="2022-11" db="UniProtKB">
        <authorList>
            <consortium name="WormBaseParasite"/>
        </authorList>
    </citation>
    <scope>IDENTIFICATION</scope>
</reference>
<dbReference type="WBParaSite" id="nRc.2.0.1.t27375-RA">
    <property type="protein sequence ID" value="nRc.2.0.1.t27375-RA"/>
    <property type="gene ID" value="nRc.2.0.1.g27375"/>
</dbReference>
<dbReference type="AlphaFoldDB" id="A0A915JMG6"/>
<sequence>MPDVAICKNLISFLTQKLRNEKRASVYYSNVPNCINRNTFLGDVIHAHVMMMEKTLKLASFMEK</sequence>
<evidence type="ECO:0000313" key="2">
    <source>
        <dbReference type="WBParaSite" id="nRc.2.0.1.t27375-RA"/>
    </source>
</evidence>
<proteinExistence type="predicted"/>
<name>A0A915JMG6_ROMCU</name>